<keyword evidence="1" id="KW-1133">Transmembrane helix</keyword>
<organism evidence="2 3">
    <name type="scientific">Calycomorphotria hydatis</name>
    <dbReference type="NCBI Taxonomy" id="2528027"/>
    <lineage>
        <taxon>Bacteria</taxon>
        <taxon>Pseudomonadati</taxon>
        <taxon>Planctomycetota</taxon>
        <taxon>Planctomycetia</taxon>
        <taxon>Planctomycetales</taxon>
        <taxon>Planctomycetaceae</taxon>
        <taxon>Calycomorphotria</taxon>
    </lineage>
</organism>
<dbReference type="EMBL" id="CP036316">
    <property type="protein sequence ID" value="QDT64290.1"/>
    <property type="molecule type" value="Genomic_DNA"/>
</dbReference>
<feature type="transmembrane region" description="Helical" evidence="1">
    <location>
        <begin position="6"/>
        <end position="27"/>
    </location>
</feature>
<dbReference type="Pfam" id="PF04018">
    <property type="entry name" value="VCA0040-like"/>
    <property type="match status" value="1"/>
</dbReference>
<feature type="transmembrane region" description="Helical" evidence="1">
    <location>
        <begin position="112"/>
        <end position="133"/>
    </location>
</feature>
<keyword evidence="1" id="KW-0812">Transmembrane</keyword>
<protein>
    <recommendedName>
        <fullName evidence="4">DUF368 domain-containing protein</fullName>
    </recommendedName>
</protein>
<feature type="transmembrane region" description="Helical" evidence="1">
    <location>
        <begin position="139"/>
        <end position="165"/>
    </location>
</feature>
<dbReference type="KEGG" id="chya:V22_15220"/>
<feature type="transmembrane region" description="Helical" evidence="1">
    <location>
        <begin position="85"/>
        <end position="105"/>
    </location>
</feature>
<evidence type="ECO:0000256" key="1">
    <source>
        <dbReference type="SAM" id="Phobius"/>
    </source>
</evidence>
<sequence length="304" mass="32359">MGGADIIPGVSGGTVALILGIYERLVTAVSRVDRHLLQLVMQGRILEIVRYLDLALLVPLLIGIGVGGLSLAGVMEYLLHHQLQLTFATFFGLILGSTILVARMIPKWTGGFVGIMAGFAIIAFVVVGLPVLHHPPENAAYLFLCGAIAITAMILPGISGSYLLLVLGAYERILGLINGLKRGEFGIEALTALGAFGAGVVIGILAFSKVLKWLLAHYRDWTLAALTGLMIGSLRRLWPFQTDLTPEVEKFGHKQFEAHLPDFAAMETWLAIGCGLIGLGAILLLDWVVSRKGDTPTGKADAGA</sequence>
<evidence type="ECO:0000313" key="2">
    <source>
        <dbReference type="EMBL" id="QDT64290.1"/>
    </source>
</evidence>
<proteinExistence type="predicted"/>
<dbReference type="Proteomes" id="UP000319976">
    <property type="component" value="Chromosome"/>
</dbReference>
<evidence type="ECO:0008006" key="4">
    <source>
        <dbReference type="Google" id="ProtNLM"/>
    </source>
</evidence>
<feature type="transmembrane region" description="Helical" evidence="1">
    <location>
        <begin position="269"/>
        <end position="289"/>
    </location>
</feature>
<reference evidence="2 3" key="1">
    <citation type="submission" date="2019-02" db="EMBL/GenBank/DDBJ databases">
        <title>Deep-cultivation of Planctomycetes and their phenomic and genomic characterization uncovers novel biology.</title>
        <authorList>
            <person name="Wiegand S."/>
            <person name="Jogler M."/>
            <person name="Boedeker C."/>
            <person name="Pinto D."/>
            <person name="Vollmers J."/>
            <person name="Rivas-Marin E."/>
            <person name="Kohn T."/>
            <person name="Peeters S.H."/>
            <person name="Heuer A."/>
            <person name="Rast P."/>
            <person name="Oberbeckmann S."/>
            <person name="Bunk B."/>
            <person name="Jeske O."/>
            <person name="Meyerdierks A."/>
            <person name="Storesund J.E."/>
            <person name="Kallscheuer N."/>
            <person name="Luecker S."/>
            <person name="Lage O.M."/>
            <person name="Pohl T."/>
            <person name="Merkel B.J."/>
            <person name="Hornburger P."/>
            <person name="Mueller R.-W."/>
            <person name="Bruemmer F."/>
            <person name="Labrenz M."/>
            <person name="Spormann A.M."/>
            <person name="Op den Camp H."/>
            <person name="Overmann J."/>
            <person name="Amann R."/>
            <person name="Jetten M.S.M."/>
            <person name="Mascher T."/>
            <person name="Medema M.H."/>
            <person name="Devos D.P."/>
            <person name="Kaster A.-K."/>
            <person name="Ovreas L."/>
            <person name="Rohde M."/>
            <person name="Galperin M.Y."/>
            <person name="Jogler C."/>
        </authorList>
    </citation>
    <scope>NUCLEOTIDE SEQUENCE [LARGE SCALE GENOMIC DNA]</scope>
    <source>
        <strain evidence="2 3">V22</strain>
    </source>
</reference>
<gene>
    <name evidence="2" type="ORF">V22_15220</name>
</gene>
<dbReference type="InterPro" id="IPR007163">
    <property type="entry name" value="VCA0040-like"/>
</dbReference>
<feature type="transmembrane region" description="Helical" evidence="1">
    <location>
        <begin position="48"/>
        <end position="73"/>
    </location>
</feature>
<accession>A0A517T7G7</accession>
<feature type="transmembrane region" description="Helical" evidence="1">
    <location>
        <begin position="185"/>
        <end position="207"/>
    </location>
</feature>
<keyword evidence="1" id="KW-0472">Membrane</keyword>
<keyword evidence="3" id="KW-1185">Reference proteome</keyword>
<dbReference type="PANTHER" id="PTHR37308">
    <property type="entry name" value="INTEGRAL MEMBRANE PROTEIN"/>
    <property type="match status" value="1"/>
</dbReference>
<name>A0A517T7G7_9PLAN</name>
<dbReference type="PANTHER" id="PTHR37308:SF1">
    <property type="entry name" value="POLYPRENYL-PHOSPHATE TRANSPORTER"/>
    <property type="match status" value="1"/>
</dbReference>
<evidence type="ECO:0000313" key="3">
    <source>
        <dbReference type="Proteomes" id="UP000319976"/>
    </source>
</evidence>
<dbReference type="AlphaFoldDB" id="A0A517T7G7"/>